<proteinExistence type="predicted"/>
<dbReference type="Proteomes" id="UP000626982">
    <property type="component" value="Unassembled WGS sequence"/>
</dbReference>
<comment type="caution">
    <text evidence="1">The sequence shown here is derived from an EMBL/GenBank/DDBJ whole genome shotgun (WGS) entry which is preliminary data.</text>
</comment>
<name>A0ABQ2KPP7_9MICO</name>
<protein>
    <recommendedName>
        <fullName evidence="3">DUF559 domain-containing protein</fullName>
    </recommendedName>
</protein>
<dbReference type="RefSeq" id="WP_188718769.1">
    <property type="nucleotide sequence ID" value="NZ_BAABBD010000004.1"/>
</dbReference>
<sequence>MRTPNPLPDAIAGRPFRAAEGASHGVTRQRMRASDLLRPFHGVRAHSIGSLLEAAQAYAERMGAGHVFAAETAARLWGLPLPSDWRQEEPLVIARPHGATRGTGRGTRQIAYAAGLLDVGAHRGLPVLGPVATALTLARRMPHEPLVHVVDALLTDSWRYPDLELPTRPHADPVALEAFLARCRGHNGVPALRAALRDARQGVDSRWESVTRRAIVLAGFPEPEVHPLVLIDGQERRPDLGYRDLRIAIEFEGDGHRERRQWQRDIGRYAAFEAEDWIVVRATSADVRGPATPLIQRLSAAFARRA</sequence>
<keyword evidence="2" id="KW-1185">Reference proteome</keyword>
<accession>A0ABQ2KPP7</accession>
<dbReference type="EMBL" id="BMLM01000002">
    <property type="protein sequence ID" value="GGN89648.1"/>
    <property type="molecule type" value="Genomic_DNA"/>
</dbReference>
<evidence type="ECO:0000313" key="1">
    <source>
        <dbReference type="EMBL" id="GGN89648.1"/>
    </source>
</evidence>
<organism evidence="1 2">
    <name type="scientific">Agrococcus terreus</name>
    <dbReference type="NCBI Taxonomy" id="574649"/>
    <lineage>
        <taxon>Bacteria</taxon>
        <taxon>Bacillati</taxon>
        <taxon>Actinomycetota</taxon>
        <taxon>Actinomycetes</taxon>
        <taxon>Micrococcales</taxon>
        <taxon>Microbacteriaceae</taxon>
        <taxon>Agrococcus</taxon>
    </lineage>
</organism>
<reference evidence="2" key="1">
    <citation type="journal article" date="2019" name="Int. J. Syst. Evol. Microbiol.">
        <title>The Global Catalogue of Microorganisms (GCM) 10K type strain sequencing project: providing services to taxonomists for standard genome sequencing and annotation.</title>
        <authorList>
            <consortium name="The Broad Institute Genomics Platform"/>
            <consortium name="The Broad Institute Genome Sequencing Center for Infectious Disease"/>
            <person name="Wu L."/>
            <person name="Ma J."/>
        </authorList>
    </citation>
    <scope>NUCLEOTIDE SEQUENCE [LARGE SCALE GENOMIC DNA]</scope>
    <source>
        <strain evidence="2">CGMCC 1.6960</strain>
    </source>
</reference>
<evidence type="ECO:0000313" key="2">
    <source>
        <dbReference type="Proteomes" id="UP000626982"/>
    </source>
</evidence>
<evidence type="ECO:0008006" key="3">
    <source>
        <dbReference type="Google" id="ProtNLM"/>
    </source>
</evidence>
<gene>
    <name evidence="1" type="ORF">GCM10010968_26550</name>
</gene>